<accession>A0ABW3WGZ3</accession>
<evidence type="ECO:0008006" key="3">
    <source>
        <dbReference type="Google" id="ProtNLM"/>
    </source>
</evidence>
<organism evidence="1 2">
    <name type="scientific">Thauera mechernichensis</name>
    <dbReference type="NCBI Taxonomy" id="82788"/>
    <lineage>
        <taxon>Bacteria</taxon>
        <taxon>Pseudomonadati</taxon>
        <taxon>Pseudomonadota</taxon>
        <taxon>Betaproteobacteria</taxon>
        <taxon>Rhodocyclales</taxon>
        <taxon>Zoogloeaceae</taxon>
        <taxon>Thauera</taxon>
    </lineage>
</organism>
<name>A0ABW3WGZ3_9RHOO</name>
<keyword evidence="2" id="KW-1185">Reference proteome</keyword>
<reference evidence="2" key="1">
    <citation type="journal article" date="2019" name="Int. J. Syst. Evol. Microbiol.">
        <title>The Global Catalogue of Microorganisms (GCM) 10K type strain sequencing project: providing services to taxonomists for standard genome sequencing and annotation.</title>
        <authorList>
            <consortium name="The Broad Institute Genomics Platform"/>
            <consortium name="The Broad Institute Genome Sequencing Center for Infectious Disease"/>
            <person name="Wu L."/>
            <person name="Ma J."/>
        </authorList>
    </citation>
    <scope>NUCLEOTIDE SEQUENCE [LARGE SCALE GENOMIC DNA]</scope>
    <source>
        <strain evidence="2">CCUG 48884</strain>
    </source>
</reference>
<comment type="caution">
    <text evidence="1">The sequence shown here is derived from an EMBL/GenBank/DDBJ whole genome shotgun (WGS) entry which is preliminary data.</text>
</comment>
<gene>
    <name evidence="1" type="ORF">ACFQ4M_15860</name>
</gene>
<evidence type="ECO:0000313" key="2">
    <source>
        <dbReference type="Proteomes" id="UP001597158"/>
    </source>
</evidence>
<dbReference type="Proteomes" id="UP001597158">
    <property type="component" value="Unassembled WGS sequence"/>
</dbReference>
<sequence length="172" mass="17725">MSTMARPFGIATVLTGAALLLALAAGRVGYRMGAAGTAELRTAHAQALFAAAEGASLALYQAQQRGDALTRELATARETAHQLTQERTRHVQTVTDGRACLGEPALRLLDGAPGLSMHVPQPAGGTAGADAGRVATDADVTGWALGAGAQYAECARRLNALIDWHTKEDPAP</sequence>
<evidence type="ECO:0000313" key="1">
    <source>
        <dbReference type="EMBL" id="MFD1265051.1"/>
    </source>
</evidence>
<dbReference type="EMBL" id="JBHTMC010000027">
    <property type="protein sequence ID" value="MFD1265051.1"/>
    <property type="molecule type" value="Genomic_DNA"/>
</dbReference>
<proteinExistence type="predicted"/>
<protein>
    <recommendedName>
        <fullName evidence="3">Lysozyme</fullName>
    </recommendedName>
</protein>